<name>A0A8S9SAL9_BRACR</name>
<organism evidence="2 3">
    <name type="scientific">Brassica cretica</name>
    <name type="common">Mustard</name>
    <dbReference type="NCBI Taxonomy" id="69181"/>
    <lineage>
        <taxon>Eukaryota</taxon>
        <taxon>Viridiplantae</taxon>
        <taxon>Streptophyta</taxon>
        <taxon>Embryophyta</taxon>
        <taxon>Tracheophyta</taxon>
        <taxon>Spermatophyta</taxon>
        <taxon>Magnoliopsida</taxon>
        <taxon>eudicotyledons</taxon>
        <taxon>Gunneridae</taxon>
        <taxon>Pentapetalae</taxon>
        <taxon>rosids</taxon>
        <taxon>malvids</taxon>
        <taxon>Brassicales</taxon>
        <taxon>Brassicaceae</taxon>
        <taxon>Brassiceae</taxon>
        <taxon>Brassica</taxon>
    </lineage>
</organism>
<accession>A0A8S9SAL9</accession>
<sequence length="79" mass="9026">MPLFIFIPHISFIPLLTFIPLLSFIPVMSPIRDRIVGTSHGAGRHTSQNGFNEAGRVMWELDRTTAEFGQLWEAQWELS</sequence>
<reference evidence="2" key="1">
    <citation type="submission" date="2019-12" db="EMBL/GenBank/DDBJ databases">
        <title>Genome sequencing and annotation of Brassica cretica.</title>
        <authorList>
            <person name="Studholme D.J."/>
            <person name="Sarris P."/>
        </authorList>
    </citation>
    <scope>NUCLEOTIDE SEQUENCE</scope>
    <source>
        <strain evidence="2">PFS-109/04</strain>
        <tissue evidence="2">Leaf</tissue>
    </source>
</reference>
<dbReference type="AlphaFoldDB" id="A0A8S9SAL9"/>
<keyword evidence="1" id="KW-1133">Transmembrane helix</keyword>
<comment type="caution">
    <text evidence="2">The sequence shown here is derived from an EMBL/GenBank/DDBJ whole genome shotgun (WGS) entry which is preliminary data.</text>
</comment>
<feature type="transmembrane region" description="Helical" evidence="1">
    <location>
        <begin position="6"/>
        <end position="25"/>
    </location>
</feature>
<proteinExistence type="predicted"/>
<keyword evidence="1" id="KW-0472">Membrane</keyword>
<evidence type="ECO:0000313" key="2">
    <source>
        <dbReference type="EMBL" id="KAF3588944.1"/>
    </source>
</evidence>
<dbReference type="Proteomes" id="UP000712600">
    <property type="component" value="Unassembled WGS sequence"/>
</dbReference>
<keyword evidence="1" id="KW-0812">Transmembrane</keyword>
<evidence type="ECO:0000256" key="1">
    <source>
        <dbReference type="SAM" id="Phobius"/>
    </source>
</evidence>
<gene>
    <name evidence="2" type="ORF">F2Q69_00029188</name>
</gene>
<dbReference type="EMBL" id="QGKX02000088">
    <property type="protein sequence ID" value="KAF3588944.1"/>
    <property type="molecule type" value="Genomic_DNA"/>
</dbReference>
<evidence type="ECO:0000313" key="3">
    <source>
        <dbReference type="Proteomes" id="UP000712600"/>
    </source>
</evidence>
<protein>
    <submittedName>
        <fullName evidence="2">Uncharacterized protein</fullName>
    </submittedName>
</protein>